<evidence type="ECO:0000256" key="16">
    <source>
        <dbReference type="SAM" id="Phobius"/>
    </source>
</evidence>
<reference evidence="18 19" key="1">
    <citation type="submission" date="2021-09" db="EMBL/GenBank/DDBJ databases">
        <title>Genomic insights and catalytic innovation underlie evolution of tropane alkaloids biosynthesis.</title>
        <authorList>
            <person name="Wang Y.-J."/>
            <person name="Tian T."/>
            <person name="Huang J.-P."/>
            <person name="Huang S.-X."/>
        </authorList>
    </citation>
    <scope>NUCLEOTIDE SEQUENCE [LARGE SCALE GENOMIC DNA]</scope>
    <source>
        <strain evidence="18">KIB-2018</strain>
        <tissue evidence="18">Leaf</tissue>
    </source>
</reference>
<evidence type="ECO:0000256" key="8">
    <source>
        <dbReference type="ARBA" id="ARBA00022771"/>
    </source>
</evidence>
<dbReference type="AlphaFoldDB" id="A0AAV8T8X1"/>
<keyword evidence="8 14" id="KW-0863">Zinc-finger</keyword>
<evidence type="ECO:0000256" key="3">
    <source>
        <dbReference type="ARBA" id="ARBA00004906"/>
    </source>
</evidence>
<evidence type="ECO:0000256" key="10">
    <source>
        <dbReference type="ARBA" id="ARBA00022833"/>
    </source>
</evidence>
<dbReference type="PROSITE" id="PS50089">
    <property type="entry name" value="ZF_RING_2"/>
    <property type="match status" value="1"/>
</dbReference>
<evidence type="ECO:0000256" key="14">
    <source>
        <dbReference type="PROSITE-ProRule" id="PRU00175"/>
    </source>
</evidence>
<keyword evidence="19" id="KW-1185">Reference proteome</keyword>
<evidence type="ECO:0000256" key="9">
    <source>
        <dbReference type="ARBA" id="ARBA00022786"/>
    </source>
</evidence>
<dbReference type="Pfam" id="PF13639">
    <property type="entry name" value="zf-RING_2"/>
    <property type="match status" value="1"/>
</dbReference>
<evidence type="ECO:0000313" key="19">
    <source>
        <dbReference type="Proteomes" id="UP001159364"/>
    </source>
</evidence>
<dbReference type="Gene3D" id="3.30.40.10">
    <property type="entry name" value="Zinc/RING finger domain, C3HC4 (zinc finger)"/>
    <property type="match status" value="1"/>
</dbReference>
<sequence length="370" mass="41614">MATSMRHRKLFHALTDTNQTSDCHGLCDPACPYNCYSDYDFLTPPPPPPLSSQEHAMSPFLIVAVIILASLILAVCYYLIVVKSYSGWCGSRYERQSQADQDENAEEEFLDENQVQHPIWFITTIGLQQSVINSITIFQYRKGDRLIESTECSVCLTEFQEDETLRLLPKCNHAFHISCIDTWLRSHTNCPMCRAHIVNDTPLVSGPQNSENLNAANVGNQMENNNTDPVSSELSNAQQRNEHCEGTIGSEESTDIPKRDDSSINENGDSLVEENYIHPMTRSLSMDSLTSAALLREMRNYHNPVKLEETLVDPTETAGKTSSVIDSKQHVRPARQCLRTSPVSMKRSLSCGGRIFSSRQNRNRSCVLPH</sequence>
<comment type="pathway">
    <text evidence="3">Protein modification; protein ubiquitination.</text>
</comment>
<dbReference type="PANTHER" id="PTHR46913">
    <property type="entry name" value="RING-H2 FINGER PROTEIN ATL16"/>
    <property type="match status" value="1"/>
</dbReference>
<dbReference type="GO" id="GO:0061630">
    <property type="term" value="F:ubiquitin protein ligase activity"/>
    <property type="evidence" value="ECO:0007669"/>
    <property type="project" value="UniProtKB-EC"/>
</dbReference>
<evidence type="ECO:0000256" key="6">
    <source>
        <dbReference type="ARBA" id="ARBA00022692"/>
    </source>
</evidence>
<evidence type="ECO:0000256" key="13">
    <source>
        <dbReference type="ARBA" id="ARBA00024209"/>
    </source>
</evidence>
<keyword evidence="5" id="KW-0808">Transferase</keyword>
<evidence type="ECO:0000256" key="1">
    <source>
        <dbReference type="ARBA" id="ARBA00000900"/>
    </source>
</evidence>
<keyword evidence="10" id="KW-0862">Zinc</keyword>
<feature type="domain" description="RING-type" evidence="17">
    <location>
        <begin position="152"/>
        <end position="194"/>
    </location>
</feature>
<name>A0AAV8T8X1_9ROSI</name>
<keyword evidence="9" id="KW-0833">Ubl conjugation pathway</keyword>
<comment type="subcellular location">
    <subcellularLocation>
        <location evidence="2">Membrane</location>
        <topology evidence="2">Single-pass membrane protein</topology>
    </subcellularLocation>
</comment>
<feature type="transmembrane region" description="Helical" evidence="16">
    <location>
        <begin position="60"/>
        <end position="80"/>
    </location>
</feature>
<keyword evidence="6 16" id="KW-0812">Transmembrane</keyword>
<dbReference type="InterPro" id="IPR044600">
    <property type="entry name" value="ATL1/ATL16-like"/>
</dbReference>
<dbReference type="Proteomes" id="UP001159364">
    <property type="component" value="Linkage Group LG06"/>
</dbReference>
<evidence type="ECO:0000256" key="12">
    <source>
        <dbReference type="ARBA" id="ARBA00023136"/>
    </source>
</evidence>
<evidence type="ECO:0000313" key="18">
    <source>
        <dbReference type="EMBL" id="KAJ8762623.1"/>
    </source>
</evidence>
<evidence type="ECO:0000256" key="11">
    <source>
        <dbReference type="ARBA" id="ARBA00022989"/>
    </source>
</evidence>
<keyword evidence="12 16" id="KW-0472">Membrane</keyword>
<comment type="catalytic activity">
    <reaction evidence="1">
        <text>S-ubiquitinyl-[E2 ubiquitin-conjugating enzyme]-L-cysteine + [acceptor protein]-L-lysine = [E2 ubiquitin-conjugating enzyme]-L-cysteine + N(6)-ubiquitinyl-[acceptor protein]-L-lysine.</text>
        <dbReference type="EC" id="2.3.2.27"/>
    </reaction>
</comment>
<dbReference type="GO" id="GO:0008270">
    <property type="term" value="F:zinc ion binding"/>
    <property type="evidence" value="ECO:0007669"/>
    <property type="project" value="UniProtKB-KW"/>
</dbReference>
<evidence type="ECO:0000259" key="17">
    <source>
        <dbReference type="PROSITE" id="PS50089"/>
    </source>
</evidence>
<dbReference type="PANTHER" id="PTHR46913:SF19">
    <property type="entry name" value="RING-TYPE E3 UBIQUITIN TRANSFERASE"/>
    <property type="match status" value="1"/>
</dbReference>
<dbReference type="GO" id="GO:0016567">
    <property type="term" value="P:protein ubiquitination"/>
    <property type="evidence" value="ECO:0007669"/>
    <property type="project" value="InterPro"/>
</dbReference>
<dbReference type="CDD" id="cd16461">
    <property type="entry name" value="RING-H2_EL5-like"/>
    <property type="match status" value="1"/>
</dbReference>
<gene>
    <name evidence="18" type="ORF">K2173_008062</name>
</gene>
<organism evidence="18 19">
    <name type="scientific">Erythroxylum novogranatense</name>
    <dbReference type="NCBI Taxonomy" id="1862640"/>
    <lineage>
        <taxon>Eukaryota</taxon>
        <taxon>Viridiplantae</taxon>
        <taxon>Streptophyta</taxon>
        <taxon>Embryophyta</taxon>
        <taxon>Tracheophyta</taxon>
        <taxon>Spermatophyta</taxon>
        <taxon>Magnoliopsida</taxon>
        <taxon>eudicotyledons</taxon>
        <taxon>Gunneridae</taxon>
        <taxon>Pentapetalae</taxon>
        <taxon>rosids</taxon>
        <taxon>fabids</taxon>
        <taxon>Malpighiales</taxon>
        <taxon>Erythroxylaceae</taxon>
        <taxon>Erythroxylum</taxon>
    </lineage>
</organism>
<evidence type="ECO:0000256" key="5">
    <source>
        <dbReference type="ARBA" id="ARBA00022679"/>
    </source>
</evidence>
<accession>A0AAV8T8X1</accession>
<proteinExistence type="inferred from homology"/>
<dbReference type="InterPro" id="IPR013083">
    <property type="entry name" value="Znf_RING/FYVE/PHD"/>
</dbReference>
<feature type="region of interest" description="Disordered" evidence="15">
    <location>
        <begin position="218"/>
        <end position="267"/>
    </location>
</feature>
<dbReference type="EMBL" id="JAIWQS010000006">
    <property type="protein sequence ID" value="KAJ8762623.1"/>
    <property type="molecule type" value="Genomic_DNA"/>
</dbReference>
<dbReference type="FunFam" id="3.30.40.10:FF:000233">
    <property type="entry name" value="RING-H2 finger protein ATL54"/>
    <property type="match status" value="1"/>
</dbReference>
<feature type="compositionally biased region" description="Polar residues" evidence="15">
    <location>
        <begin position="218"/>
        <end position="239"/>
    </location>
</feature>
<evidence type="ECO:0000256" key="2">
    <source>
        <dbReference type="ARBA" id="ARBA00004167"/>
    </source>
</evidence>
<keyword evidence="7" id="KW-0479">Metal-binding</keyword>
<keyword evidence="11 16" id="KW-1133">Transmembrane helix</keyword>
<dbReference type="SMART" id="SM01197">
    <property type="entry name" value="FANCL_C"/>
    <property type="match status" value="1"/>
</dbReference>
<dbReference type="SMART" id="SM00184">
    <property type="entry name" value="RING"/>
    <property type="match status" value="1"/>
</dbReference>
<evidence type="ECO:0000256" key="7">
    <source>
        <dbReference type="ARBA" id="ARBA00022723"/>
    </source>
</evidence>
<comment type="caution">
    <text evidence="18">The sequence shown here is derived from an EMBL/GenBank/DDBJ whole genome shotgun (WGS) entry which is preliminary data.</text>
</comment>
<protein>
    <recommendedName>
        <fullName evidence="4">RING-type E3 ubiquitin transferase</fullName>
        <ecNumber evidence="4">2.3.2.27</ecNumber>
    </recommendedName>
</protein>
<dbReference type="EC" id="2.3.2.27" evidence="4"/>
<comment type="similarity">
    <text evidence="13">Belongs to the RING-type zinc finger family. ATL subfamily.</text>
</comment>
<dbReference type="GO" id="GO:0016020">
    <property type="term" value="C:membrane"/>
    <property type="evidence" value="ECO:0007669"/>
    <property type="project" value="UniProtKB-SubCell"/>
</dbReference>
<evidence type="ECO:0000256" key="15">
    <source>
        <dbReference type="SAM" id="MobiDB-lite"/>
    </source>
</evidence>
<dbReference type="InterPro" id="IPR001841">
    <property type="entry name" value="Znf_RING"/>
</dbReference>
<evidence type="ECO:0000256" key="4">
    <source>
        <dbReference type="ARBA" id="ARBA00012483"/>
    </source>
</evidence>
<dbReference type="SUPFAM" id="SSF57850">
    <property type="entry name" value="RING/U-box"/>
    <property type="match status" value="1"/>
</dbReference>